<accession>A0A414J9U4</accession>
<dbReference type="RefSeq" id="WP_118050038.1">
    <property type="nucleotide sequence ID" value="NZ_CABJFK010000002.1"/>
</dbReference>
<dbReference type="Proteomes" id="UP000283745">
    <property type="component" value="Unassembled WGS sequence"/>
</dbReference>
<proteinExistence type="predicted"/>
<name>A0A414J9U4_9FIRM</name>
<dbReference type="AlphaFoldDB" id="A0A414J9U4"/>
<gene>
    <name evidence="1" type="ORF">DW740_02990</name>
</gene>
<reference evidence="1 2" key="1">
    <citation type="submission" date="2018-08" db="EMBL/GenBank/DDBJ databases">
        <title>A genome reference for cultivated species of the human gut microbiota.</title>
        <authorList>
            <person name="Zou Y."/>
            <person name="Xue W."/>
            <person name="Luo G."/>
        </authorList>
    </citation>
    <scope>NUCLEOTIDE SEQUENCE [LARGE SCALE GENOMIC DNA]</scope>
    <source>
        <strain evidence="1 2">AM28-23</strain>
    </source>
</reference>
<dbReference type="EMBL" id="QSKF01000002">
    <property type="protein sequence ID" value="RHE41294.1"/>
    <property type="molecule type" value="Genomic_DNA"/>
</dbReference>
<evidence type="ECO:0000313" key="2">
    <source>
        <dbReference type="Proteomes" id="UP000283745"/>
    </source>
</evidence>
<comment type="caution">
    <text evidence="1">The sequence shown here is derived from an EMBL/GenBank/DDBJ whole genome shotgun (WGS) entry which is preliminary data.</text>
</comment>
<protein>
    <submittedName>
        <fullName evidence="1">Uncharacterized protein</fullName>
    </submittedName>
</protein>
<evidence type="ECO:0000313" key="1">
    <source>
        <dbReference type="EMBL" id="RHE41294.1"/>
    </source>
</evidence>
<organism evidence="1 2">
    <name type="scientific">Blautia obeum</name>
    <dbReference type="NCBI Taxonomy" id="40520"/>
    <lineage>
        <taxon>Bacteria</taxon>
        <taxon>Bacillati</taxon>
        <taxon>Bacillota</taxon>
        <taxon>Clostridia</taxon>
        <taxon>Lachnospirales</taxon>
        <taxon>Lachnospiraceae</taxon>
        <taxon>Blautia</taxon>
    </lineage>
</organism>
<sequence length="83" mass="9792">MFGDNGFTYQFAEFLRKAGDVNLSYTFQKEMMNQQLYKQLEHEQIVHEVTEEVLSRLNTAVDTQEIFNKIDGLNDKIDSLERK</sequence>